<dbReference type="AlphaFoldDB" id="A0A0J8QKV0"/>
<name>A0A0J8QKV0_COCIT</name>
<organism evidence="1 2">
    <name type="scientific">Coccidioides immitis RMSCC 3703</name>
    <dbReference type="NCBI Taxonomy" id="454286"/>
    <lineage>
        <taxon>Eukaryota</taxon>
        <taxon>Fungi</taxon>
        <taxon>Dikarya</taxon>
        <taxon>Ascomycota</taxon>
        <taxon>Pezizomycotina</taxon>
        <taxon>Eurotiomycetes</taxon>
        <taxon>Eurotiomycetidae</taxon>
        <taxon>Onygenales</taxon>
        <taxon>Onygenaceae</taxon>
        <taxon>Coccidioides</taxon>
    </lineage>
</organism>
<reference evidence="2" key="1">
    <citation type="journal article" date="2010" name="Genome Res.">
        <title>Population genomic sequencing of Coccidioides fungi reveals recent hybridization and transposon control.</title>
        <authorList>
            <person name="Neafsey D.E."/>
            <person name="Barker B.M."/>
            <person name="Sharpton T.J."/>
            <person name="Stajich J.E."/>
            <person name="Park D.J."/>
            <person name="Whiston E."/>
            <person name="Hung C.-Y."/>
            <person name="McMahan C."/>
            <person name="White J."/>
            <person name="Sykes S."/>
            <person name="Heiman D."/>
            <person name="Young S."/>
            <person name="Zeng Q."/>
            <person name="Abouelleil A."/>
            <person name="Aftuck L."/>
            <person name="Bessette D."/>
            <person name="Brown A."/>
            <person name="FitzGerald M."/>
            <person name="Lui A."/>
            <person name="Macdonald J.P."/>
            <person name="Priest M."/>
            <person name="Orbach M.J."/>
            <person name="Galgiani J.N."/>
            <person name="Kirkland T.N."/>
            <person name="Cole G.T."/>
            <person name="Birren B.W."/>
            <person name="Henn M.R."/>
            <person name="Taylor J.W."/>
            <person name="Rounsley S.D."/>
        </authorList>
    </citation>
    <scope>NUCLEOTIDE SEQUENCE [LARGE SCALE GENOMIC DNA]</scope>
    <source>
        <strain evidence="2">RMSCC 3703</strain>
    </source>
</reference>
<gene>
    <name evidence="1" type="ORF">CISG_09905</name>
</gene>
<dbReference type="Proteomes" id="UP000054559">
    <property type="component" value="Unassembled WGS sequence"/>
</dbReference>
<proteinExistence type="predicted"/>
<protein>
    <submittedName>
        <fullName evidence="1">Uncharacterized protein</fullName>
    </submittedName>
</protein>
<evidence type="ECO:0000313" key="1">
    <source>
        <dbReference type="EMBL" id="KMU73026.1"/>
    </source>
</evidence>
<evidence type="ECO:0000313" key="2">
    <source>
        <dbReference type="Proteomes" id="UP000054559"/>
    </source>
</evidence>
<sequence>MAYFPFDSPVVTECVSFLSTDRWTEVLQIWETRRLDTRQQRTANQGKSYRSELREFQGQNAVAGHSAAFVDGANCHGNFPNCLDQTRQYSSVMLIPGKDKSPIRTSEK</sequence>
<accession>A0A0J8QKV0</accession>
<dbReference type="EMBL" id="DS268235">
    <property type="protein sequence ID" value="KMU73026.1"/>
    <property type="molecule type" value="Genomic_DNA"/>
</dbReference>